<evidence type="ECO:0000313" key="4">
    <source>
        <dbReference type="Proteomes" id="UP000515312"/>
    </source>
</evidence>
<dbReference type="KEGG" id="adin:H7849_22040"/>
<evidence type="ECO:0000259" key="2">
    <source>
        <dbReference type="SMART" id="SM00849"/>
    </source>
</evidence>
<dbReference type="GO" id="GO:0017001">
    <property type="term" value="P:antibiotic catabolic process"/>
    <property type="evidence" value="ECO:0007669"/>
    <property type="project" value="UniProtKB-ARBA"/>
</dbReference>
<sequence>MFSYSTRLAGSALLAHVFSTRLLGASVSGYPQQEPSPDLLADMRAKFNAAPLQIQRLGEDVTMLSGPGGSVVVLNGPDGKFVVDTFVAPAWPRLKEALDGLGNAPVQCVIDTHWHFDHTDNNAHLHAAGATVLAHENTTKRMSESHDLPVLYRAANGALAGLHFDPSPAGALPQQTFATSYKLQANGETLALQHVPPAHTDTDIYVHFEKANVIQMGDLFFNWMYPYIDPSTGGKITGTIAAADRILSLADKDTKIVAGHGPLGNKADLTRFREMLVTSRDRIEKLNSAGKPAQEAVAEKPFADLDAIWGKGIINSDQWVQIVYLTL</sequence>
<gene>
    <name evidence="3" type="ORF">H7849_22040</name>
</gene>
<dbReference type="PANTHER" id="PTHR42951:SF4">
    <property type="entry name" value="ACYL-COENZYME A THIOESTERASE MBLAC2"/>
    <property type="match status" value="1"/>
</dbReference>
<dbReference type="InterPro" id="IPR050855">
    <property type="entry name" value="NDM-1-like"/>
</dbReference>
<protein>
    <submittedName>
        <fullName evidence="3">MBL fold metallo-hydrolase</fullName>
    </submittedName>
</protein>
<dbReference type="SUPFAM" id="SSF56281">
    <property type="entry name" value="Metallo-hydrolase/oxidoreductase"/>
    <property type="match status" value="1"/>
</dbReference>
<proteinExistence type="inferred from homology"/>
<keyword evidence="4" id="KW-1185">Reference proteome</keyword>
<organism evidence="3 4">
    <name type="scientific">Alloacidobacterium dinghuense</name>
    <dbReference type="NCBI Taxonomy" id="2763107"/>
    <lineage>
        <taxon>Bacteria</taxon>
        <taxon>Pseudomonadati</taxon>
        <taxon>Acidobacteriota</taxon>
        <taxon>Terriglobia</taxon>
        <taxon>Terriglobales</taxon>
        <taxon>Acidobacteriaceae</taxon>
        <taxon>Alloacidobacterium</taxon>
    </lineage>
</organism>
<name>A0A7G8BGN3_9BACT</name>
<feature type="domain" description="Metallo-beta-lactamase" evidence="2">
    <location>
        <begin position="68"/>
        <end position="260"/>
    </location>
</feature>
<evidence type="ECO:0000256" key="1">
    <source>
        <dbReference type="ARBA" id="ARBA00005250"/>
    </source>
</evidence>
<dbReference type="EMBL" id="CP060394">
    <property type="protein sequence ID" value="QNI31703.1"/>
    <property type="molecule type" value="Genomic_DNA"/>
</dbReference>
<dbReference type="InterPro" id="IPR036866">
    <property type="entry name" value="RibonucZ/Hydroxyglut_hydro"/>
</dbReference>
<reference evidence="3 4" key="1">
    <citation type="submission" date="2020-08" db="EMBL/GenBank/DDBJ databases">
        <title>Edaphobacter telluris sp. nov. and Acidobacterium dinghuensis sp. nov., two acidobacteria isolated from forest soil.</title>
        <authorList>
            <person name="Fu J."/>
            <person name="Qiu L."/>
        </authorList>
    </citation>
    <scope>NUCLEOTIDE SEQUENCE [LARGE SCALE GENOMIC DNA]</scope>
    <source>
        <strain evidence="3">4Y35</strain>
    </source>
</reference>
<dbReference type="GO" id="GO:0016787">
    <property type="term" value="F:hydrolase activity"/>
    <property type="evidence" value="ECO:0007669"/>
    <property type="project" value="UniProtKB-KW"/>
</dbReference>
<accession>A0A7G8BGN3</accession>
<comment type="similarity">
    <text evidence="1">Belongs to the metallo-beta-lactamase superfamily. Class-B beta-lactamase family.</text>
</comment>
<keyword evidence="3" id="KW-0378">Hydrolase</keyword>
<dbReference type="PANTHER" id="PTHR42951">
    <property type="entry name" value="METALLO-BETA-LACTAMASE DOMAIN-CONTAINING"/>
    <property type="match status" value="1"/>
</dbReference>
<dbReference type="InterPro" id="IPR001279">
    <property type="entry name" value="Metallo-B-lactamas"/>
</dbReference>
<dbReference type="Proteomes" id="UP000515312">
    <property type="component" value="Chromosome"/>
</dbReference>
<dbReference type="AlphaFoldDB" id="A0A7G8BGN3"/>
<evidence type="ECO:0000313" key="3">
    <source>
        <dbReference type="EMBL" id="QNI31703.1"/>
    </source>
</evidence>
<dbReference type="Gene3D" id="3.60.15.10">
    <property type="entry name" value="Ribonuclease Z/Hydroxyacylglutathione hydrolase-like"/>
    <property type="match status" value="1"/>
</dbReference>
<dbReference type="RefSeq" id="WP_186742569.1">
    <property type="nucleotide sequence ID" value="NZ_CP060394.1"/>
</dbReference>
<dbReference type="Pfam" id="PF00753">
    <property type="entry name" value="Lactamase_B"/>
    <property type="match status" value="1"/>
</dbReference>
<dbReference type="CDD" id="cd16282">
    <property type="entry name" value="metallo-hydrolase-like_MBL-fold"/>
    <property type="match status" value="1"/>
</dbReference>
<dbReference type="SMART" id="SM00849">
    <property type="entry name" value="Lactamase_B"/>
    <property type="match status" value="1"/>
</dbReference>